<dbReference type="EMBL" id="NAAD01000011">
    <property type="protein sequence ID" value="ORJ59527.1"/>
    <property type="molecule type" value="Genomic_DNA"/>
</dbReference>
<dbReference type="GO" id="GO:0005737">
    <property type="term" value="C:cytoplasm"/>
    <property type="evidence" value="ECO:0007669"/>
    <property type="project" value="TreeGrafter"/>
</dbReference>
<dbReference type="InterPro" id="IPR017896">
    <property type="entry name" value="4Fe4S_Fe-S-bd"/>
</dbReference>
<dbReference type="Proteomes" id="UP000193136">
    <property type="component" value="Unassembled WGS sequence"/>
</dbReference>
<proteinExistence type="predicted"/>
<evidence type="ECO:0000256" key="4">
    <source>
        <dbReference type="ARBA" id="ARBA00023014"/>
    </source>
</evidence>
<feature type="domain" description="4Fe-4S ferredoxin-type" evidence="5">
    <location>
        <begin position="29"/>
        <end position="53"/>
    </location>
</feature>
<dbReference type="AlphaFoldDB" id="A0A1X0Y358"/>
<accession>A0A2K2H971</accession>
<dbReference type="Pfam" id="PF13187">
    <property type="entry name" value="Fer4_9"/>
    <property type="match status" value="1"/>
</dbReference>
<dbReference type="PROSITE" id="PS51379">
    <property type="entry name" value="4FE4S_FER_2"/>
    <property type="match status" value="2"/>
</dbReference>
<keyword evidence="2" id="KW-0479">Metal-binding</keyword>
<dbReference type="Proteomes" id="UP000236340">
    <property type="component" value="Unassembled WGS sequence"/>
</dbReference>
<name>A0A1X0Y358_9BACT</name>
<evidence type="ECO:0000313" key="8">
    <source>
        <dbReference type="Proteomes" id="UP000193136"/>
    </source>
</evidence>
<evidence type="ECO:0000313" key="6">
    <source>
        <dbReference type="EMBL" id="ORJ59527.1"/>
    </source>
</evidence>
<dbReference type="OrthoDB" id="9803397at2"/>
<evidence type="ECO:0000256" key="1">
    <source>
        <dbReference type="ARBA" id="ARBA00022485"/>
    </source>
</evidence>
<dbReference type="PANTHER" id="PTHR24960:SF79">
    <property type="entry name" value="PHOTOSYSTEM I IRON-SULFUR CENTER"/>
    <property type="match status" value="1"/>
</dbReference>
<organism evidence="6 8">
    <name type="scientific">Geothermobacter hydrogeniphilus</name>
    <dbReference type="NCBI Taxonomy" id="1969733"/>
    <lineage>
        <taxon>Bacteria</taxon>
        <taxon>Pseudomonadati</taxon>
        <taxon>Thermodesulfobacteriota</taxon>
        <taxon>Desulfuromonadia</taxon>
        <taxon>Desulfuromonadales</taxon>
        <taxon>Geothermobacteraceae</taxon>
        <taxon>Geothermobacter</taxon>
    </lineage>
</organism>
<protein>
    <submittedName>
        <fullName evidence="7">4Fe-4S dicluster domain-containing protein</fullName>
    </submittedName>
    <submittedName>
        <fullName evidence="6">4Fe-4S ferredoxin</fullName>
    </submittedName>
</protein>
<dbReference type="RefSeq" id="WP_085010571.1">
    <property type="nucleotide sequence ID" value="NZ_NAAD01000011.1"/>
</dbReference>
<reference evidence="7 9" key="2">
    <citation type="journal article" date="2018" name="Genome Announc.">
        <title>Genome Sequence of Geothermobacter sp. HR-1 Iron Reducer from the Loihi Seamount.</title>
        <authorList>
            <person name="Smith H."/>
            <person name="Abuyen K."/>
            <person name="Tremblay J."/>
            <person name="Savalia P."/>
            <person name="Perez-Rodriguez I."/>
            <person name="Emerson D."/>
            <person name="Tully B."/>
            <person name="Amend J."/>
        </authorList>
    </citation>
    <scope>NUCLEOTIDE SEQUENCE [LARGE SCALE GENOMIC DNA]</scope>
    <source>
        <strain evidence="7 9">HR-1</strain>
    </source>
</reference>
<keyword evidence="3" id="KW-0408">Iron</keyword>
<gene>
    <name evidence="6" type="ORF">B5V00_09585</name>
    <name evidence="7" type="ORF">C2E25_10745</name>
</gene>
<dbReference type="PANTHER" id="PTHR24960">
    <property type="entry name" value="PHOTOSYSTEM I IRON-SULFUR CENTER-RELATED"/>
    <property type="match status" value="1"/>
</dbReference>
<dbReference type="InterPro" id="IPR050157">
    <property type="entry name" value="PSI_iron-sulfur_center"/>
</dbReference>
<dbReference type="GO" id="GO:0051539">
    <property type="term" value="F:4 iron, 4 sulfur cluster binding"/>
    <property type="evidence" value="ECO:0007669"/>
    <property type="project" value="UniProtKB-KW"/>
</dbReference>
<accession>A0A1X0Y358</accession>
<sequence length="53" mass="5508">MLKITDECISCGSCVDSCPVGAISEGDSKYEIGEDCTECQACVDTCPVSAIVE</sequence>
<evidence type="ECO:0000313" key="7">
    <source>
        <dbReference type="EMBL" id="PNU19783.1"/>
    </source>
</evidence>
<reference evidence="6 8" key="1">
    <citation type="submission" date="2017-03" db="EMBL/GenBank/DDBJ databases">
        <title>Genome sequence of Geothermobacter sp. EPR-M, Deep-Sea Iron Reducer.</title>
        <authorList>
            <person name="Tully B."/>
            <person name="Savalia P."/>
            <person name="Abuyen K."/>
            <person name="Baughan C."/>
            <person name="Romero E."/>
            <person name="Ronkowski C."/>
            <person name="Torres B."/>
            <person name="Tremblay J."/>
            <person name="Trujillo A."/>
            <person name="Tyler M."/>
            <person name="Perez-Rodriguez I."/>
            <person name="Amend J."/>
        </authorList>
    </citation>
    <scope>NUCLEOTIDE SEQUENCE [LARGE SCALE GENOMIC DNA]</scope>
    <source>
        <strain evidence="6 8">EPR-M</strain>
    </source>
</reference>
<keyword evidence="1" id="KW-0004">4Fe-4S</keyword>
<feature type="domain" description="4Fe-4S ferredoxin-type" evidence="5">
    <location>
        <begin position="1"/>
        <end position="28"/>
    </location>
</feature>
<keyword evidence="8" id="KW-1185">Reference proteome</keyword>
<evidence type="ECO:0000256" key="2">
    <source>
        <dbReference type="ARBA" id="ARBA00022723"/>
    </source>
</evidence>
<dbReference type="SUPFAM" id="SSF54862">
    <property type="entry name" value="4Fe-4S ferredoxins"/>
    <property type="match status" value="1"/>
</dbReference>
<evidence type="ECO:0000259" key="5">
    <source>
        <dbReference type="PROSITE" id="PS51379"/>
    </source>
</evidence>
<keyword evidence="4" id="KW-0411">Iron-sulfur</keyword>
<dbReference type="Gene3D" id="3.30.70.20">
    <property type="match status" value="1"/>
</dbReference>
<evidence type="ECO:0000313" key="9">
    <source>
        <dbReference type="Proteomes" id="UP000236340"/>
    </source>
</evidence>
<dbReference type="PROSITE" id="PS00198">
    <property type="entry name" value="4FE4S_FER_1"/>
    <property type="match status" value="2"/>
</dbReference>
<dbReference type="EMBL" id="PPFX01000023">
    <property type="protein sequence ID" value="PNU19783.1"/>
    <property type="molecule type" value="Genomic_DNA"/>
</dbReference>
<dbReference type="InterPro" id="IPR017900">
    <property type="entry name" value="4Fe4S_Fe_S_CS"/>
</dbReference>
<comment type="caution">
    <text evidence="6">The sequence shown here is derived from an EMBL/GenBank/DDBJ whole genome shotgun (WGS) entry which is preliminary data.</text>
</comment>
<dbReference type="GO" id="GO:0046872">
    <property type="term" value="F:metal ion binding"/>
    <property type="evidence" value="ECO:0007669"/>
    <property type="project" value="UniProtKB-KW"/>
</dbReference>
<dbReference type="STRING" id="1969733.B5V00_09585"/>
<evidence type="ECO:0000256" key="3">
    <source>
        <dbReference type="ARBA" id="ARBA00023004"/>
    </source>
</evidence>